<evidence type="ECO:0000313" key="2">
    <source>
        <dbReference type="EMBL" id="EFC94828.1"/>
    </source>
</evidence>
<accession>D3ATM9</accession>
<evidence type="ECO:0000259" key="1">
    <source>
        <dbReference type="Pfam" id="PF03167"/>
    </source>
</evidence>
<evidence type="ECO:0000313" key="3">
    <source>
        <dbReference type="Proteomes" id="UP000004968"/>
    </source>
</evidence>
<dbReference type="SUPFAM" id="SSF52141">
    <property type="entry name" value="Uracil-DNA glycosylase-like"/>
    <property type="match status" value="1"/>
</dbReference>
<proteinExistence type="predicted"/>
<protein>
    <recommendedName>
        <fullName evidence="1">Uracil-DNA glycosylase-like domain-containing protein</fullName>
    </recommendedName>
</protein>
<dbReference type="InterPro" id="IPR036895">
    <property type="entry name" value="Uracil-DNA_glycosylase-like_sf"/>
</dbReference>
<name>D3ATM9_9FIRM</name>
<reference evidence="2 3" key="1">
    <citation type="submission" date="2010-01" db="EMBL/GenBank/DDBJ databases">
        <authorList>
            <person name="Weinstock G."/>
            <person name="Sodergren E."/>
            <person name="Clifton S."/>
            <person name="Fulton L."/>
            <person name="Fulton B."/>
            <person name="Courtney L."/>
            <person name="Fronick C."/>
            <person name="Harrison M."/>
            <person name="Strong C."/>
            <person name="Farmer C."/>
            <person name="Delahaunty K."/>
            <person name="Markovic C."/>
            <person name="Hall O."/>
            <person name="Minx P."/>
            <person name="Tomlinson C."/>
            <person name="Mitreva M."/>
            <person name="Nelson J."/>
            <person name="Hou S."/>
            <person name="Wollam A."/>
            <person name="Pepin K.H."/>
            <person name="Johnson M."/>
            <person name="Bhonagiri V."/>
            <person name="Nash W.E."/>
            <person name="Warren W."/>
            <person name="Chinwalla A."/>
            <person name="Mardis E.R."/>
            <person name="Wilson R.K."/>
        </authorList>
    </citation>
    <scope>NUCLEOTIDE SEQUENCE [LARGE SCALE GENOMIC DNA]</scope>
    <source>
        <strain evidence="2 3">DSM 13479</strain>
    </source>
</reference>
<dbReference type="HOGENOM" id="CLU_116736_0_0_9"/>
<dbReference type="Pfam" id="PF03167">
    <property type="entry name" value="UDG"/>
    <property type="match status" value="1"/>
</dbReference>
<dbReference type="Proteomes" id="UP000004968">
    <property type="component" value="Unassembled WGS sequence"/>
</dbReference>
<feature type="domain" description="Uracil-DNA glycosylase-like" evidence="1">
    <location>
        <begin position="41"/>
        <end position="151"/>
    </location>
</feature>
<organism evidence="2 3">
    <name type="scientific">Hungatella hathewayi DSM 13479</name>
    <dbReference type="NCBI Taxonomy" id="566550"/>
    <lineage>
        <taxon>Bacteria</taxon>
        <taxon>Bacillati</taxon>
        <taxon>Bacillota</taxon>
        <taxon>Clostridia</taxon>
        <taxon>Lachnospirales</taxon>
        <taxon>Lachnospiraceae</taxon>
        <taxon>Hungatella</taxon>
    </lineage>
</organism>
<dbReference type="InterPro" id="IPR005122">
    <property type="entry name" value="Uracil-DNA_glycosylase-like"/>
</dbReference>
<dbReference type="AlphaFoldDB" id="D3ATM9"/>
<gene>
    <name evidence="2" type="ORF">CLOSTHATH_06988</name>
</gene>
<comment type="caution">
    <text evidence="2">The sequence shown here is derived from an EMBL/GenBank/DDBJ whole genome shotgun (WGS) entry which is preliminary data.</text>
</comment>
<dbReference type="Gene3D" id="3.40.470.10">
    <property type="entry name" value="Uracil-DNA glycosylase-like domain"/>
    <property type="match status" value="1"/>
</dbReference>
<sequence length="199" mass="22277">MMNIREELEKRNGNHEAFVFQDVEVKPERIRAVLINEVVPSNPADDFYGGDGAAYLSTAIPLFQKAGAQADSAGELLEQGIYLTNAVKMPKTAPAIERSSIEKSLPYLEWELSLFPHVKVIMLMGDVAKKAFNMISKKAIGKHVIPPVSTYKIRKSEFWYQGIRIMPSYIMTGQNILIEKSKAEMAAEDISVMLSIIKE</sequence>
<dbReference type="EMBL" id="ACIO01000917">
    <property type="protein sequence ID" value="EFC94828.1"/>
    <property type="molecule type" value="Genomic_DNA"/>
</dbReference>